<gene>
    <name evidence="2" type="ORF">B0682_04145</name>
</gene>
<accession>A0A1T0CHI6</accession>
<keyword evidence="1" id="KW-0472">Membrane</keyword>
<dbReference type="Proteomes" id="UP000191094">
    <property type="component" value="Unassembled WGS sequence"/>
</dbReference>
<dbReference type="RefSeq" id="WP_078306800.1">
    <property type="nucleotide sequence ID" value="NZ_MUYT01000004.1"/>
</dbReference>
<evidence type="ECO:0000313" key="2">
    <source>
        <dbReference type="EMBL" id="OOS21810.1"/>
    </source>
</evidence>
<evidence type="ECO:0000256" key="1">
    <source>
        <dbReference type="SAM" id="Phobius"/>
    </source>
</evidence>
<keyword evidence="1" id="KW-0812">Transmembrane</keyword>
<dbReference type="STRING" id="90241.B0682_04145"/>
<keyword evidence="1" id="KW-1133">Transmembrane helix</keyword>
<feature type="transmembrane region" description="Helical" evidence="1">
    <location>
        <begin position="26"/>
        <end position="48"/>
    </location>
</feature>
<reference evidence="2 3" key="1">
    <citation type="submission" date="2017-02" db="EMBL/GenBank/DDBJ databases">
        <title>Draft genome sequence of Moraxella lincolnii CCUG 9405T type strain.</title>
        <authorList>
            <person name="Salva-Serra F."/>
            <person name="Engstrom-Jakobsson H."/>
            <person name="Thorell K."/>
            <person name="Jaen-Luchoro D."/>
            <person name="Gonzales-Siles L."/>
            <person name="Karlsson R."/>
            <person name="Yazdan S."/>
            <person name="Boulund F."/>
            <person name="Johnning A."/>
            <person name="Engstrand L."/>
            <person name="Kristiansson E."/>
            <person name="Moore E."/>
        </authorList>
    </citation>
    <scope>NUCLEOTIDE SEQUENCE [LARGE SCALE GENOMIC DNA]</scope>
    <source>
        <strain evidence="2 3">CCUG 9405</strain>
    </source>
</reference>
<dbReference type="AlphaFoldDB" id="A0A1T0CHI6"/>
<dbReference type="EMBL" id="MUYT01000004">
    <property type="protein sequence ID" value="OOS21810.1"/>
    <property type="molecule type" value="Genomic_DNA"/>
</dbReference>
<sequence>MTRHTSTSRPTQSTPKANHVWYKNHMVIIFVIGLPLLVVVACIYLVVYSVKIQDSVVRDDWYMDGKTLYQDVSRDTLLYELSITADMTIDTDGQIDYYLHYPKESFTTGKLPDGTSLDYPSTLQIDFSHATDVTKDRNTTLAHQSDNHYTAKVDLHALSAKYYIQVSHDQPPNWRMRQIAKLPAGTTTNIQFEPLPSVISNGDNKGNGN</sequence>
<evidence type="ECO:0000313" key="3">
    <source>
        <dbReference type="Proteomes" id="UP000191094"/>
    </source>
</evidence>
<comment type="caution">
    <text evidence="2">The sequence shown here is derived from an EMBL/GenBank/DDBJ whole genome shotgun (WGS) entry which is preliminary data.</text>
</comment>
<dbReference type="InterPro" id="IPR008620">
    <property type="entry name" value="FixH"/>
</dbReference>
<keyword evidence="3" id="KW-1185">Reference proteome</keyword>
<proteinExistence type="predicted"/>
<dbReference type="OrthoDB" id="5295180at2"/>
<organism evidence="2 3">
    <name type="scientific">Lwoffella lincolnii</name>
    <dbReference type="NCBI Taxonomy" id="90241"/>
    <lineage>
        <taxon>Bacteria</taxon>
        <taxon>Pseudomonadati</taxon>
        <taxon>Pseudomonadota</taxon>
        <taxon>Gammaproteobacteria</taxon>
        <taxon>Moraxellales</taxon>
        <taxon>Moraxellaceae</taxon>
        <taxon>Lwoffella</taxon>
    </lineage>
</organism>
<dbReference type="Pfam" id="PF05751">
    <property type="entry name" value="FixH"/>
    <property type="match status" value="1"/>
</dbReference>
<protein>
    <submittedName>
        <fullName evidence="2">Uncharacterized protein</fullName>
    </submittedName>
</protein>
<name>A0A1T0CHI6_9GAMM</name>